<proteinExistence type="predicted"/>
<name>A0ABP7FUU5_9FLAO</name>
<organism evidence="1 2">
    <name type="scientific">Flavobacterium ginsengisoli</name>
    <dbReference type="NCBI Taxonomy" id="871694"/>
    <lineage>
        <taxon>Bacteria</taxon>
        <taxon>Pseudomonadati</taxon>
        <taxon>Bacteroidota</taxon>
        <taxon>Flavobacteriia</taxon>
        <taxon>Flavobacteriales</taxon>
        <taxon>Flavobacteriaceae</taxon>
        <taxon>Flavobacterium</taxon>
    </lineage>
</organism>
<reference evidence="2" key="1">
    <citation type="journal article" date="2019" name="Int. J. Syst. Evol. Microbiol.">
        <title>The Global Catalogue of Microorganisms (GCM) 10K type strain sequencing project: providing services to taxonomists for standard genome sequencing and annotation.</title>
        <authorList>
            <consortium name="The Broad Institute Genomics Platform"/>
            <consortium name="The Broad Institute Genome Sequencing Center for Infectious Disease"/>
            <person name="Wu L."/>
            <person name="Ma J."/>
        </authorList>
    </citation>
    <scope>NUCLEOTIDE SEQUENCE [LARGE SCALE GENOMIC DNA]</scope>
    <source>
        <strain evidence="2">JCM 17336</strain>
    </source>
</reference>
<evidence type="ECO:0000313" key="2">
    <source>
        <dbReference type="Proteomes" id="UP001501367"/>
    </source>
</evidence>
<accession>A0ABP7FUU5</accession>
<evidence type="ECO:0008006" key="3">
    <source>
        <dbReference type="Google" id="ProtNLM"/>
    </source>
</evidence>
<dbReference type="Proteomes" id="UP001501367">
    <property type="component" value="Unassembled WGS sequence"/>
</dbReference>
<keyword evidence="2" id="KW-1185">Reference proteome</keyword>
<comment type="caution">
    <text evidence="1">The sequence shown here is derived from an EMBL/GenBank/DDBJ whole genome shotgun (WGS) entry which is preliminary data.</text>
</comment>
<dbReference type="EMBL" id="BAABDT010000006">
    <property type="protein sequence ID" value="GAA3748967.1"/>
    <property type="molecule type" value="Genomic_DNA"/>
</dbReference>
<protein>
    <recommendedName>
        <fullName evidence="3">IS256 family transposase</fullName>
    </recommendedName>
</protein>
<gene>
    <name evidence="1" type="ORF">GCM10022422_36990</name>
</gene>
<sequence>MLSEYTKEDMIDIKISSSIRKFENEKEEQLTELLIEILVESILNQCNEESNKISEV</sequence>
<dbReference type="RefSeq" id="WP_345159844.1">
    <property type="nucleotide sequence ID" value="NZ_BAABDT010000006.1"/>
</dbReference>
<evidence type="ECO:0000313" key="1">
    <source>
        <dbReference type="EMBL" id="GAA3748967.1"/>
    </source>
</evidence>